<name>A0A7G1NU34_9ACTN</name>
<accession>A0A7G1NU34</accession>
<evidence type="ECO:0000256" key="1">
    <source>
        <dbReference type="SAM" id="MobiDB-lite"/>
    </source>
</evidence>
<evidence type="ECO:0000313" key="3">
    <source>
        <dbReference type="EMBL" id="BCL26072.1"/>
    </source>
</evidence>
<dbReference type="PROSITE" id="PS51257">
    <property type="entry name" value="PROKAR_LIPOPROTEIN"/>
    <property type="match status" value="1"/>
</dbReference>
<gene>
    <name evidence="3" type="ORF">GCM10017557_09310</name>
</gene>
<reference evidence="3 4" key="1">
    <citation type="journal article" date="2014" name="Int. J. Syst. Evol. Microbiol.">
        <title>Complete genome sequence of Corynebacterium casei LMG S-19264T (=DSM 44701T), isolated from a smear-ripened cheese.</title>
        <authorList>
            <consortium name="US DOE Joint Genome Institute (JGI-PGF)"/>
            <person name="Walter F."/>
            <person name="Albersmeier A."/>
            <person name="Kalinowski J."/>
            <person name="Ruckert C."/>
        </authorList>
    </citation>
    <scope>NUCLEOTIDE SEQUENCE [LARGE SCALE GENOMIC DNA]</scope>
    <source>
        <strain evidence="3 4">JCM 4677</strain>
    </source>
</reference>
<feature type="signal peptide" evidence="2">
    <location>
        <begin position="1"/>
        <end position="30"/>
    </location>
</feature>
<protein>
    <recommendedName>
        <fullName evidence="5">Lipoprotein</fullName>
    </recommendedName>
</protein>
<dbReference type="EMBL" id="AP023440">
    <property type="protein sequence ID" value="BCL26072.1"/>
    <property type="molecule type" value="Genomic_DNA"/>
</dbReference>
<dbReference type="KEGG" id="sgm:GCM10017557_09310"/>
<dbReference type="Proteomes" id="UP000516444">
    <property type="component" value="Chromosome"/>
</dbReference>
<evidence type="ECO:0000313" key="4">
    <source>
        <dbReference type="Proteomes" id="UP000516444"/>
    </source>
</evidence>
<feature type="region of interest" description="Disordered" evidence="1">
    <location>
        <begin position="30"/>
        <end position="70"/>
    </location>
</feature>
<feature type="compositionally biased region" description="Basic and acidic residues" evidence="1">
    <location>
        <begin position="30"/>
        <end position="43"/>
    </location>
</feature>
<feature type="chain" id="PRO_5028825433" description="Lipoprotein" evidence="2">
    <location>
        <begin position="31"/>
        <end position="70"/>
    </location>
</feature>
<sequence length="70" mass="7195">MRPSWLRNRIVDAGWAAMGLALLLGCTATADKDAGNGRTDRTASSKPSNTALSAPPPGTASSTPNGRLSR</sequence>
<evidence type="ECO:0008006" key="5">
    <source>
        <dbReference type="Google" id="ProtNLM"/>
    </source>
</evidence>
<evidence type="ECO:0000256" key="2">
    <source>
        <dbReference type="SAM" id="SignalP"/>
    </source>
</evidence>
<keyword evidence="4" id="KW-1185">Reference proteome</keyword>
<keyword evidence="2" id="KW-0732">Signal</keyword>
<proteinExistence type="predicted"/>
<organism evidence="3 4">
    <name type="scientific">Streptomyces aurantiacus</name>
    <dbReference type="NCBI Taxonomy" id="47760"/>
    <lineage>
        <taxon>Bacteria</taxon>
        <taxon>Bacillati</taxon>
        <taxon>Actinomycetota</taxon>
        <taxon>Actinomycetes</taxon>
        <taxon>Kitasatosporales</taxon>
        <taxon>Streptomycetaceae</taxon>
        <taxon>Streptomyces</taxon>
        <taxon>Streptomyces aurantiacus group</taxon>
    </lineage>
</organism>
<dbReference type="AlphaFoldDB" id="A0A7G1NU34"/>